<dbReference type="InterPro" id="IPR036388">
    <property type="entry name" value="WH-like_DNA-bd_sf"/>
</dbReference>
<dbReference type="RefSeq" id="WP_377008489.1">
    <property type="nucleotide sequence ID" value="NZ_JBHSLV010000020.1"/>
</dbReference>
<dbReference type="Gene3D" id="1.10.10.10">
    <property type="entry name" value="Winged helix-like DNA-binding domain superfamily/Winged helix DNA-binding domain"/>
    <property type="match status" value="1"/>
</dbReference>
<reference evidence="2" key="1">
    <citation type="journal article" date="2019" name="Int. J. Syst. Evol. Microbiol.">
        <title>The Global Catalogue of Microorganisms (GCM) 10K type strain sequencing project: providing services to taxonomists for standard genome sequencing and annotation.</title>
        <authorList>
            <consortium name="The Broad Institute Genomics Platform"/>
            <consortium name="The Broad Institute Genome Sequencing Center for Infectious Disease"/>
            <person name="Wu L."/>
            <person name="Ma J."/>
        </authorList>
    </citation>
    <scope>NUCLEOTIDE SEQUENCE [LARGE SCALE GENOMIC DNA]</scope>
    <source>
        <strain evidence="2">CGMCC 1.16326</strain>
    </source>
</reference>
<dbReference type="Proteomes" id="UP001596104">
    <property type="component" value="Unassembled WGS sequence"/>
</dbReference>
<comment type="caution">
    <text evidence="1">The sequence shown here is derived from an EMBL/GenBank/DDBJ whole genome shotgun (WGS) entry which is preliminary data.</text>
</comment>
<evidence type="ECO:0000313" key="2">
    <source>
        <dbReference type="Proteomes" id="UP001596104"/>
    </source>
</evidence>
<accession>A0ABW0H8C6</accession>
<evidence type="ECO:0000313" key="1">
    <source>
        <dbReference type="EMBL" id="MFC5393502.1"/>
    </source>
</evidence>
<dbReference type="EMBL" id="JBHSLV010000020">
    <property type="protein sequence ID" value="MFC5393502.1"/>
    <property type="molecule type" value="Genomic_DNA"/>
</dbReference>
<evidence type="ECO:0008006" key="3">
    <source>
        <dbReference type="Google" id="ProtNLM"/>
    </source>
</evidence>
<name>A0ABW0H8C6_9HYPH</name>
<sequence length="117" mass="12518">MTRRSAKGGDASAQPARIDYLDLSLAWHVLREADAAGKGAVRSVAEARGIDATLVTRALDRVETAFGGAPFLVAAMRRTGRLTDAGRLFLEGAPPLLDAWSVLHERMLESRVDASTT</sequence>
<gene>
    <name evidence="1" type="ORF">ACFPPC_12715</name>
</gene>
<organism evidence="1 2">
    <name type="scientific">Bosea vestrisii</name>
    <dbReference type="NCBI Taxonomy" id="151416"/>
    <lineage>
        <taxon>Bacteria</taxon>
        <taxon>Pseudomonadati</taxon>
        <taxon>Pseudomonadota</taxon>
        <taxon>Alphaproteobacteria</taxon>
        <taxon>Hyphomicrobiales</taxon>
        <taxon>Boseaceae</taxon>
        <taxon>Bosea</taxon>
    </lineage>
</organism>
<proteinExistence type="predicted"/>
<keyword evidence="2" id="KW-1185">Reference proteome</keyword>
<protein>
    <recommendedName>
        <fullName evidence="3">Regulatory helix-turn-helix LysR family protein</fullName>
    </recommendedName>
</protein>